<evidence type="ECO:0000313" key="3">
    <source>
        <dbReference type="EMBL" id="OTI46111.1"/>
    </source>
</evidence>
<dbReference type="EMBL" id="NFFZ01000151">
    <property type="protein sequence ID" value="OTI46052.1"/>
    <property type="molecule type" value="Genomic_DNA"/>
</dbReference>
<feature type="region of interest" description="Disordered" evidence="1">
    <location>
        <begin position="1"/>
        <end position="23"/>
    </location>
</feature>
<name>A0A241XEK7_PSEAI</name>
<proteinExistence type="predicted"/>
<feature type="non-terminal residue" evidence="2">
    <location>
        <position position="1"/>
    </location>
</feature>
<dbReference type="Proteomes" id="UP000194857">
    <property type="component" value="Unassembled WGS sequence"/>
</dbReference>
<dbReference type="EMBL" id="NFFZ01000150">
    <property type="protein sequence ID" value="OTI46111.1"/>
    <property type="molecule type" value="Genomic_DNA"/>
</dbReference>
<sequence>LDADENNTSTVFSGNGTSFGTTGTNSNSALNSILSGGVSDIRQWMNKLYGEAFAAVYVQPGARVAVHLDQQLAIDYELKGRKVDYSSGAAHATADLD</sequence>
<evidence type="ECO:0000313" key="4">
    <source>
        <dbReference type="Proteomes" id="UP000194857"/>
    </source>
</evidence>
<protein>
    <submittedName>
        <fullName evidence="2">Conjugal transfer protein</fullName>
    </submittedName>
</protein>
<reference evidence="2 4" key="1">
    <citation type="submission" date="2017-05" db="EMBL/GenBank/DDBJ databases">
        <authorList>
            <person name="Song R."/>
            <person name="Chenine A.L."/>
            <person name="Ruprecht R.M."/>
        </authorList>
    </citation>
    <scope>NUCLEOTIDE SEQUENCE [LARGE SCALE GENOMIC DNA]</scope>
    <source>
        <strain evidence="2 4">S567_C10_BS</strain>
    </source>
</reference>
<evidence type="ECO:0000313" key="2">
    <source>
        <dbReference type="EMBL" id="OTI46052.1"/>
    </source>
</evidence>
<evidence type="ECO:0000256" key="1">
    <source>
        <dbReference type="SAM" id="MobiDB-lite"/>
    </source>
</evidence>
<dbReference type="AlphaFoldDB" id="A0A241XEK7"/>
<comment type="caution">
    <text evidence="2">The sequence shown here is derived from an EMBL/GenBank/DDBJ whole genome shotgun (WGS) entry which is preliminary data.</text>
</comment>
<gene>
    <name evidence="3" type="ORF">CAZ10_39030</name>
    <name evidence="2" type="ORF">CAZ10_39040</name>
</gene>
<accession>A0A241XEK7</accession>
<organism evidence="2 4">
    <name type="scientific">Pseudomonas aeruginosa</name>
    <dbReference type="NCBI Taxonomy" id="287"/>
    <lineage>
        <taxon>Bacteria</taxon>
        <taxon>Pseudomonadati</taxon>
        <taxon>Pseudomonadota</taxon>
        <taxon>Gammaproteobacteria</taxon>
        <taxon>Pseudomonadales</taxon>
        <taxon>Pseudomonadaceae</taxon>
        <taxon>Pseudomonas</taxon>
    </lineage>
</organism>